<name>A0A426QN29_9GAMM</name>
<dbReference type="InterPro" id="IPR008859">
    <property type="entry name" value="Thrombospondin_C"/>
</dbReference>
<dbReference type="Pfam" id="PF05735">
    <property type="entry name" value="TSP_C"/>
    <property type="match status" value="1"/>
</dbReference>
<dbReference type="EMBL" id="QZMU01000001">
    <property type="protein sequence ID" value="RRQ23076.1"/>
    <property type="molecule type" value="Genomic_DNA"/>
</dbReference>
<dbReference type="SUPFAM" id="SSF49899">
    <property type="entry name" value="Concanavalin A-like lectins/glucanases"/>
    <property type="match status" value="1"/>
</dbReference>
<evidence type="ECO:0000259" key="1">
    <source>
        <dbReference type="PROSITE" id="PS51236"/>
    </source>
</evidence>
<comment type="caution">
    <text evidence="2">The sequence shown here is derived from an EMBL/GenBank/DDBJ whole genome shotgun (WGS) entry which is preliminary data.</text>
</comment>
<gene>
    <name evidence="2" type="ORF">D6C00_07345</name>
</gene>
<dbReference type="Pfam" id="PF07589">
    <property type="entry name" value="PEP-CTERM"/>
    <property type="match status" value="1"/>
</dbReference>
<dbReference type="InterPro" id="IPR013424">
    <property type="entry name" value="Ice-binding_C"/>
</dbReference>
<evidence type="ECO:0000313" key="2">
    <source>
        <dbReference type="EMBL" id="RRQ23076.1"/>
    </source>
</evidence>
<feature type="domain" description="TSP C-terminal" evidence="1">
    <location>
        <begin position="100"/>
        <end position="315"/>
    </location>
</feature>
<dbReference type="GO" id="GO:0007155">
    <property type="term" value="P:cell adhesion"/>
    <property type="evidence" value="ECO:0007669"/>
    <property type="project" value="InterPro"/>
</dbReference>
<dbReference type="GO" id="GO:0005576">
    <property type="term" value="C:extracellular region"/>
    <property type="evidence" value="ECO:0007669"/>
    <property type="project" value="InterPro"/>
</dbReference>
<proteinExistence type="predicted"/>
<dbReference type="PROSITE" id="PS51236">
    <property type="entry name" value="TSP_CTER"/>
    <property type="match status" value="1"/>
</dbReference>
<dbReference type="Gene3D" id="2.60.120.200">
    <property type="match status" value="1"/>
</dbReference>
<dbReference type="InterPro" id="IPR013320">
    <property type="entry name" value="ConA-like_dom_sf"/>
</dbReference>
<dbReference type="GO" id="GO:0005509">
    <property type="term" value="F:calcium ion binding"/>
    <property type="evidence" value="ECO:0007669"/>
    <property type="project" value="InterPro"/>
</dbReference>
<protein>
    <submittedName>
        <fullName evidence="2">PEP-CTERM sorting domain-containing protein</fullName>
    </submittedName>
</protein>
<keyword evidence="3" id="KW-1185">Reference proteome</keyword>
<accession>A0A426QN29</accession>
<dbReference type="NCBIfam" id="TIGR02595">
    <property type="entry name" value="PEP_CTERM"/>
    <property type="match status" value="1"/>
</dbReference>
<sequence length="351" mass="37100">MNSGCNQGRNISIRIGRKGEKFKRRPGGQCHEFLQFLQGRYFFPSNNNQMQLLHDSCIGLSSRKTLPDSQGSGTNTNKGETEMKLIKTLALAATGLLVSVQAQAVAVDLSGWTAEGGSSSWNVQAGNDSVLQTVNGAPTVFFDPTATSSQNTALSGNIRVGSDGDDDFIGFVLGYNSGEIFSSSADFYLIDWKQGDQSGWGQGLAISHVTNGSNGNTTGTGGSYWQHTAGEVSLITRANSLGNTGYADLVDYAFNIIFTSNLIEVSVNGTTELSITPADVSGVSSFTDGSFGFYNYSQAQVLYSAIRSTDCSQTPDAPECQTGTIPEPTTVALLAIGLIGMGAAGRRKLVR</sequence>
<dbReference type="Proteomes" id="UP000287798">
    <property type="component" value="Unassembled WGS sequence"/>
</dbReference>
<reference evidence="2 3" key="1">
    <citation type="journal article" date="2010" name="Int. J. Syst. Evol. Microbiol.">
        <title>Thiohalobacter thiocyanaticus gen. nov., sp. nov., a moderately halophilic, sulfur-oxidizing gammaproteobacterium from hypersaline lakes, that utilizes thiocyanate.</title>
        <authorList>
            <person name="Sorokin D.Y."/>
            <person name="Kovaleva O.L."/>
            <person name="Tourova T.P."/>
            <person name="Muyzer G."/>
        </authorList>
    </citation>
    <scope>NUCLEOTIDE SEQUENCE [LARGE SCALE GENOMIC DNA]</scope>
    <source>
        <strain evidence="2 3">Hrh1</strain>
    </source>
</reference>
<dbReference type="AlphaFoldDB" id="A0A426QN29"/>
<evidence type="ECO:0000313" key="3">
    <source>
        <dbReference type="Proteomes" id="UP000287798"/>
    </source>
</evidence>
<organism evidence="2 3">
    <name type="scientific">Thiohalobacter thiocyanaticus</name>
    <dbReference type="NCBI Taxonomy" id="585455"/>
    <lineage>
        <taxon>Bacteria</taxon>
        <taxon>Pseudomonadati</taxon>
        <taxon>Pseudomonadota</taxon>
        <taxon>Gammaproteobacteria</taxon>
        <taxon>Thiohalobacterales</taxon>
        <taxon>Thiohalobacteraceae</taxon>
        <taxon>Thiohalobacter</taxon>
    </lineage>
</organism>